<name>A0ACC2MUY1_PERAE</name>
<dbReference type="Proteomes" id="UP001234297">
    <property type="component" value="Chromosome 1"/>
</dbReference>
<evidence type="ECO:0000313" key="2">
    <source>
        <dbReference type="Proteomes" id="UP001234297"/>
    </source>
</evidence>
<comment type="caution">
    <text evidence="1">The sequence shown here is derived from an EMBL/GenBank/DDBJ whole genome shotgun (WGS) entry which is preliminary data.</text>
</comment>
<proteinExistence type="predicted"/>
<keyword evidence="2" id="KW-1185">Reference proteome</keyword>
<gene>
    <name evidence="1" type="ORF">MRB53_002640</name>
</gene>
<dbReference type="EMBL" id="CM056809">
    <property type="protein sequence ID" value="KAJ8649617.1"/>
    <property type="molecule type" value="Genomic_DNA"/>
</dbReference>
<evidence type="ECO:0000313" key="1">
    <source>
        <dbReference type="EMBL" id="KAJ8649617.1"/>
    </source>
</evidence>
<accession>A0ACC2MUY1</accession>
<sequence>MASRPKKSSQLAEQAGTAAAHCVAVTCCVPCAVADMLVLTTVKVPAGLYRKALRRRKKTRMGSVGLLQPKRYEDMEFSVDTVSWESWPEKSPSREVLDMEEMLLRKFSSSTTGFWRNPSEIEQQQQQLY</sequence>
<organism evidence="1 2">
    <name type="scientific">Persea americana</name>
    <name type="common">Avocado</name>
    <dbReference type="NCBI Taxonomy" id="3435"/>
    <lineage>
        <taxon>Eukaryota</taxon>
        <taxon>Viridiplantae</taxon>
        <taxon>Streptophyta</taxon>
        <taxon>Embryophyta</taxon>
        <taxon>Tracheophyta</taxon>
        <taxon>Spermatophyta</taxon>
        <taxon>Magnoliopsida</taxon>
        <taxon>Magnoliidae</taxon>
        <taxon>Laurales</taxon>
        <taxon>Lauraceae</taxon>
        <taxon>Persea</taxon>
    </lineage>
</organism>
<protein>
    <submittedName>
        <fullName evidence="1">Uncharacterized protein</fullName>
    </submittedName>
</protein>
<reference evidence="1 2" key="1">
    <citation type="journal article" date="2022" name="Hortic Res">
        <title>A haplotype resolved chromosomal level avocado genome allows analysis of novel avocado genes.</title>
        <authorList>
            <person name="Nath O."/>
            <person name="Fletcher S.J."/>
            <person name="Hayward A."/>
            <person name="Shaw L.M."/>
            <person name="Masouleh A.K."/>
            <person name="Furtado A."/>
            <person name="Henry R.J."/>
            <person name="Mitter N."/>
        </authorList>
    </citation>
    <scope>NUCLEOTIDE SEQUENCE [LARGE SCALE GENOMIC DNA]</scope>
    <source>
        <strain evidence="2">cv. Hass</strain>
    </source>
</reference>